<evidence type="ECO:0000256" key="1">
    <source>
        <dbReference type="SAM" id="Phobius"/>
    </source>
</evidence>
<evidence type="ECO:0000313" key="2">
    <source>
        <dbReference type="EMBL" id="MEQ2201908.1"/>
    </source>
</evidence>
<sequence length="100" mass="11938">MCSVCRGKETLTWHYSNLQPDILHKASQFHKVISISDLFYLLVNEKKVVRLKESMKIGRRKRDKRRKTESLIAFPFTTIGFLFHTKPVKFNKLKNTFYIF</sequence>
<protein>
    <submittedName>
        <fullName evidence="2">Uncharacterized protein</fullName>
    </submittedName>
</protein>
<accession>A0ABV0R2G7</accession>
<dbReference type="Proteomes" id="UP001434883">
    <property type="component" value="Unassembled WGS sequence"/>
</dbReference>
<comment type="caution">
    <text evidence="2">The sequence shown here is derived from an EMBL/GenBank/DDBJ whole genome shotgun (WGS) entry which is preliminary data.</text>
</comment>
<gene>
    <name evidence="2" type="ORF">XENOCAPTIV_020353</name>
</gene>
<name>A0ABV0R2G7_9TELE</name>
<keyword evidence="1" id="KW-0812">Transmembrane</keyword>
<keyword evidence="1" id="KW-1133">Transmembrane helix</keyword>
<keyword evidence="3" id="KW-1185">Reference proteome</keyword>
<feature type="transmembrane region" description="Helical" evidence="1">
    <location>
        <begin position="68"/>
        <end position="85"/>
    </location>
</feature>
<keyword evidence="1" id="KW-0472">Membrane</keyword>
<evidence type="ECO:0000313" key="3">
    <source>
        <dbReference type="Proteomes" id="UP001434883"/>
    </source>
</evidence>
<reference evidence="2 3" key="1">
    <citation type="submission" date="2021-06" db="EMBL/GenBank/DDBJ databases">
        <authorList>
            <person name="Palmer J.M."/>
        </authorList>
    </citation>
    <scope>NUCLEOTIDE SEQUENCE [LARGE SCALE GENOMIC DNA]</scope>
    <source>
        <strain evidence="2 3">XC_2019</strain>
        <tissue evidence="2">Muscle</tissue>
    </source>
</reference>
<proteinExistence type="predicted"/>
<organism evidence="2 3">
    <name type="scientific">Xenoophorus captivus</name>
    <dbReference type="NCBI Taxonomy" id="1517983"/>
    <lineage>
        <taxon>Eukaryota</taxon>
        <taxon>Metazoa</taxon>
        <taxon>Chordata</taxon>
        <taxon>Craniata</taxon>
        <taxon>Vertebrata</taxon>
        <taxon>Euteleostomi</taxon>
        <taxon>Actinopterygii</taxon>
        <taxon>Neopterygii</taxon>
        <taxon>Teleostei</taxon>
        <taxon>Neoteleostei</taxon>
        <taxon>Acanthomorphata</taxon>
        <taxon>Ovalentaria</taxon>
        <taxon>Atherinomorphae</taxon>
        <taxon>Cyprinodontiformes</taxon>
        <taxon>Goodeidae</taxon>
        <taxon>Xenoophorus</taxon>
    </lineage>
</organism>
<dbReference type="EMBL" id="JAHRIN010029592">
    <property type="protein sequence ID" value="MEQ2201908.1"/>
    <property type="molecule type" value="Genomic_DNA"/>
</dbReference>